<dbReference type="CDD" id="cd03375">
    <property type="entry name" value="TPP_OGFOR"/>
    <property type="match status" value="1"/>
</dbReference>
<organism evidence="3 4">
    <name type="scientific">Selenomonas artemidis F0399</name>
    <dbReference type="NCBI Taxonomy" id="749551"/>
    <lineage>
        <taxon>Bacteria</taxon>
        <taxon>Bacillati</taxon>
        <taxon>Bacillota</taxon>
        <taxon>Negativicutes</taxon>
        <taxon>Selenomonadales</taxon>
        <taxon>Selenomonadaceae</taxon>
        <taxon>Selenomonas</taxon>
    </lineage>
</organism>
<dbReference type="InterPro" id="IPR029061">
    <property type="entry name" value="THDP-binding"/>
</dbReference>
<evidence type="ECO:0000313" key="3">
    <source>
        <dbReference type="EMBL" id="EFW30031.1"/>
    </source>
</evidence>
<dbReference type="PANTHER" id="PTHR48084:SF1">
    <property type="entry name" value="2-OXOGLUTARATE SYNTHASE SUBUNIT KORB"/>
    <property type="match status" value="1"/>
</dbReference>
<evidence type="ECO:0000259" key="2">
    <source>
        <dbReference type="Pfam" id="PF02775"/>
    </source>
</evidence>
<accession>E7N1D0</accession>
<gene>
    <name evidence="3" type="ORF">HMPREF9555_00783</name>
</gene>
<dbReference type="EMBL" id="AECV01000013">
    <property type="protein sequence ID" value="EFW30031.1"/>
    <property type="molecule type" value="Genomic_DNA"/>
</dbReference>
<dbReference type="AlphaFoldDB" id="E7N1D0"/>
<dbReference type="GO" id="GO:0045333">
    <property type="term" value="P:cellular respiration"/>
    <property type="evidence" value="ECO:0007669"/>
    <property type="project" value="UniProtKB-ARBA"/>
</dbReference>
<reference evidence="3 4" key="1">
    <citation type="submission" date="2010-08" db="EMBL/GenBank/DDBJ databases">
        <authorList>
            <person name="Weinstock G."/>
            <person name="Sodergren E."/>
            <person name="Clifton S."/>
            <person name="Fulton L."/>
            <person name="Fulton B."/>
            <person name="Courtney L."/>
            <person name="Fronick C."/>
            <person name="Harrison M."/>
            <person name="Strong C."/>
            <person name="Farmer C."/>
            <person name="Delahaunty K."/>
            <person name="Markovic C."/>
            <person name="Hall O."/>
            <person name="Minx P."/>
            <person name="Tomlinson C."/>
            <person name="Mitreva M."/>
            <person name="Hou S."/>
            <person name="Chen J."/>
            <person name="Wollam A."/>
            <person name="Pepin K.H."/>
            <person name="Johnson M."/>
            <person name="Bhonagiri V."/>
            <person name="Zhang X."/>
            <person name="Suruliraj S."/>
            <person name="Warren W."/>
            <person name="Chinwalla A."/>
            <person name="Mardis E.R."/>
            <person name="Wilson R.K."/>
        </authorList>
    </citation>
    <scope>NUCLEOTIDE SEQUENCE [LARGE SCALE GENOMIC DNA]</scope>
    <source>
        <strain evidence="3 4">F0399</strain>
    </source>
</reference>
<name>E7N1D0_9FIRM</name>
<comment type="caution">
    <text evidence="3">The sequence shown here is derived from an EMBL/GenBank/DDBJ whole genome shotgun (WGS) entry which is preliminary data.</text>
</comment>
<dbReference type="RefSeq" id="WP_009349460.1">
    <property type="nucleotide sequence ID" value="NZ_GL638136.1"/>
</dbReference>
<proteinExistence type="predicted"/>
<dbReference type="PANTHER" id="PTHR48084">
    <property type="entry name" value="2-OXOGLUTARATE OXIDOREDUCTASE SUBUNIT KORB-RELATED"/>
    <property type="match status" value="1"/>
</dbReference>
<dbReference type="Proteomes" id="UP000004633">
    <property type="component" value="Unassembled WGS sequence"/>
</dbReference>
<protein>
    <submittedName>
        <fullName evidence="3">Thiamine pyrophosphate enzyme, C-terminal TPP binding domain protein</fullName>
    </submittedName>
</protein>
<sequence>MTDTHTNLHADIDRGYEQFFRQNRLPHLWCPGCGNGTALKCIAEAIEGADGITQDNTVIVSGIGCSSRGSGYMDFDTVHTAHGRAIPFATGIKLARPELNVIVITGDGDCTAIGGNHFLHGCRRNVDLTVVLFNNNIYGMTGGQTSPTTPTGMSTTTAPYGTVDRVLDACRIAEAAGATYVARSTAFHVKHLTQMIAGGLESHGFSLIEAIVQCPTAYGRRNKMGAPAAMLAWMRDHAVMKSAWDKLPPEKRTPDKFPIGLLHACEGAEYGAANAEIMRRAGGL</sequence>
<dbReference type="STRING" id="749551.HMPREF9555_00783"/>
<dbReference type="Pfam" id="PF02775">
    <property type="entry name" value="TPP_enzyme_C"/>
    <property type="match status" value="1"/>
</dbReference>
<feature type="domain" description="Thiamine pyrophosphate enzyme TPP-binding" evidence="2">
    <location>
        <begin position="63"/>
        <end position="209"/>
    </location>
</feature>
<evidence type="ECO:0000256" key="1">
    <source>
        <dbReference type="ARBA" id="ARBA00023002"/>
    </source>
</evidence>
<dbReference type="SUPFAM" id="SSF52518">
    <property type="entry name" value="Thiamin diphosphate-binding fold (THDP-binding)"/>
    <property type="match status" value="1"/>
</dbReference>
<keyword evidence="1" id="KW-0560">Oxidoreductase</keyword>
<dbReference type="GO" id="GO:0016625">
    <property type="term" value="F:oxidoreductase activity, acting on the aldehyde or oxo group of donors, iron-sulfur protein as acceptor"/>
    <property type="evidence" value="ECO:0007669"/>
    <property type="project" value="UniProtKB-ARBA"/>
</dbReference>
<dbReference type="Gene3D" id="3.40.50.970">
    <property type="match status" value="1"/>
</dbReference>
<dbReference type="HOGENOM" id="CLU_048564_2_0_9"/>
<evidence type="ECO:0000313" key="4">
    <source>
        <dbReference type="Proteomes" id="UP000004633"/>
    </source>
</evidence>
<dbReference type="GO" id="GO:0030976">
    <property type="term" value="F:thiamine pyrophosphate binding"/>
    <property type="evidence" value="ECO:0007669"/>
    <property type="project" value="InterPro"/>
</dbReference>
<dbReference type="InterPro" id="IPR011766">
    <property type="entry name" value="TPP_enzyme_TPP-bd"/>
</dbReference>
<dbReference type="InterPro" id="IPR051457">
    <property type="entry name" value="2-oxoacid:Fd_oxidoreductase"/>
</dbReference>
<keyword evidence="4" id="KW-1185">Reference proteome</keyword>